<protein>
    <recommendedName>
        <fullName evidence="1">C-Maf-inducing protein PH domain-containing protein</fullName>
    </recommendedName>
</protein>
<gene>
    <name evidence="2" type="ORF">BINO364_LOCUS12669</name>
</gene>
<dbReference type="OrthoDB" id="10056090at2759"/>
<evidence type="ECO:0000259" key="1">
    <source>
        <dbReference type="Pfam" id="PF23066"/>
    </source>
</evidence>
<feature type="non-terminal residue" evidence="2">
    <location>
        <position position="870"/>
    </location>
</feature>
<dbReference type="InterPro" id="IPR056429">
    <property type="entry name" value="PH_CMIP"/>
</dbReference>
<dbReference type="SUPFAM" id="SSF52047">
    <property type="entry name" value="RNI-like"/>
    <property type="match status" value="1"/>
</dbReference>
<organism evidence="2 3">
    <name type="scientific">Brenthis ino</name>
    <name type="common">lesser marbled fritillary</name>
    <dbReference type="NCBI Taxonomy" id="405034"/>
    <lineage>
        <taxon>Eukaryota</taxon>
        <taxon>Metazoa</taxon>
        <taxon>Ecdysozoa</taxon>
        <taxon>Arthropoda</taxon>
        <taxon>Hexapoda</taxon>
        <taxon>Insecta</taxon>
        <taxon>Pterygota</taxon>
        <taxon>Neoptera</taxon>
        <taxon>Endopterygota</taxon>
        <taxon>Lepidoptera</taxon>
        <taxon>Glossata</taxon>
        <taxon>Ditrysia</taxon>
        <taxon>Papilionoidea</taxon>
        <taxon>Nymphalidae</taxon>
        <taxon>Heliconiinae</taxon>
        <taxon>Argynnini</taxon>
        <taxon>Brenthis</taxon>
    </lineage>
</organism>
<dbReference type="PANTHER" id="PTHR25480:SF0">
    <property type="entry name" value="C-MAF-INDUCING PROTEIN"/>
    <property type="match status" value="1"/>
</dbReference>
<feature type="domain" description="C-Maf-inducing protein PH" evidence="1">
    <location>
        <begin position="238"/>
        <end position="357"/>
    </location>
</feature>
<dbReference type="InterPro" id="IPR052813">
    <property type="entry name" value="CMIP"/>
</dbReference>
<dbReference type="SUPFAM" id="SSF50729">
    <property type="entry name" value="PH domain-like"/>
    <property type="match status" value="1"/>
</dbReference>
<reference evidence="2" key="1">
    <citation type="submission" date="2021-12" db="EMBL/GenBank/DDBJ databases">
        <authorList>
            <person name="Martin H S."/>
        </authorList>
    </citation>
    <scope>NUCLEOTIDE SEQUENCE</scope>
</reference>
<dbReference type="Gene3D" id="3.80.10.10">
    <property type="entry name" value="Ribonuclease Inhibitor"/>
    <property type="match status" value="1"/>
</dbReference>
<dbReference type="AlphaFoldDB" id="A0A8J9UWC3"/>
<sequence>MPSYSQEINVDLNEDVAFKTQPKENKKEEVKYVATDLTNNGAPAGLNPDQRLAFALRDFLGPPNMVVSEDGPSPSNMEQKLPFIDEVTDAEDLVQSDEEPLQNPETEEVLNNAACRLRRWRAASRKLRRPRIINNLNTDDVCNGAVKTFNGGHTDLADRLRSLAAASNMSASAGELLSLAPPPSAATAPPSPGCLLTPSLADQSSAEYFGSSPECCAESCGTKSGNSAGTPGPPPGPRYKLASEGALRVCCFQHTRTVVDKILGAKFFRRWETHMLCLLEDHIVSKTPSGLLEHPLSYSCMQEVYCISRWDPARKYCLRIVMPHGSLLLQANDAYTRDQWYYSIVWRRNMIRYRNFLTKSVRKEVVLKELKNMVDFAMTTPLQDESVTRAPLQILTDLLSENKDSSDWEEWAENVASVAAPLLAERCVNGDLCALLARLCRRRPRAAPLPALAPPVRRVLTRNVDFGKAPHARQFVRDYISALSAHNSGQSLVRRFVEVTHGSGASCPHPRAAPNLASVALAAIDDHYRDTTLPHKCDDTELEVLCFADILQHMCEYDDWLIVVGGVLQPVPLCTGAMSCPRVAERLGTVLETLAHDPRCSAHACVAPARAARPSPPSWLKTAAPSDPILSLPHKRLCQLWGDMLKSLLSCCCKRKSFLQSMTKHLPDFVIVALTEHPAALEALCLMLEWEIASGEQTQLEIIAALQGTELGQQYYKDLCERQQTLQRLQSQGGPRRLALPVRATDADVEALLEAGALGNLECLSLAFTSVTSACAHHLIKLPSLRYLNLWATKFGDSGVQLIAEHLPRLQVLNLCETPVSDKGIEALSGLSSLRRLNLNSTKLSAEAFEILRKRLPHLQEYDIRYTEAW</sequence>
<dbReference type="EMBL" id="OV170226">
    <property type="protein sequence ID" value="CAH0727308.1"/>
    <property type="molecule type" value="Genomic_DNA"/>
</dbReference>
<dbReference type="InterPro" id="IPR032675">
    <property type="entry name" value="LRR_dom_sf"/>
</dbReference>
<dbReference type="PANTHER" id="PTHR25480">
    <property type="entry name" value="LEUCINE-RICH REPEAT-CONTAINING PROTEIN 73"/>
    <property type="match status" value="1"/>
</dbReference>
<proteinExistence type="predicted"/>
<evidence type="ECO:0000313" key="3">
    <source>
        <dbReference type="Proteomes" id="UP000838878"/>
    </source>
</evidence>
<dbReference type="Pfam" id="PF23066">
    <property type="entry name" value="PH_21"/>
    <property type="match status" value="1"/>
</dbReference>
<name>A0A8J9UWC3_9NEOP</name>
<keyword evidence="3" id="KW-1185">Reference proteome</keyword>
<accession>A0A8J9UWC3</accession>
<evidence type="ECO:0000313" key="2">
    <source>
        <dbReference type="EMBL" id="CAH0727308.1"/>
    </source>
</evidence>
<dbReference type="SMART" id="SM00368">
    <property type="entry name" value="LRR_RI"/>
    <property type="match status" value="2"/>
</dbReference>
<dbReference type="Proteomes" id="UP000838878">
    <property type="component" value="Chromosome 6"/>
</dbReference>